<dbReference type="STRING" id="5627.A0A1C7MR91"/>
<feature type="non-terminal residue" evidence="2">
    <location>
        <position position="246"/>
    </location>
</feature>
<dbReference type="EMBL" id="LUGG01000002">
    <property type="protein sequence ID" value="OBZ77474.1"/>
    <property type="molecule type" value="Genomic_DNA"/>
</dbReference>
<dbReference type="PROSITE" id="PS50404">
    <property type="entry name" value="GST_NTER"/>
    <property type="match status" value="1"/>
</dbReference>
<dbReference type="Proteomes" id="UP000092993">
    <property type="component" value="Unassembled WGS sequence"/>
</dbReference>
<dbReference type="InterPro" id="IPR050983">
    <property type="entry name" value="GST_Omega/HSP26"/>
</dbReference>
<comment type="caution">
    <text evidence="2">The sequence shown here is derived from an EMBL/GenBank/DDBJ whole genome shotgun (WGS) entry which is preliminary data.</text>
</comment>
<dbReference type="InterPro" id="IPR004045">
    <property type="entry name" value="Glutathione_S-Trfase_N"/>
</dbReference>
<evidence type="ECO:0000313" key="2">
    <source>
        <dbReference type="EMBL" id="OBZ77474.1"/>
    </source>
</evidence>
<organism evidence="2 3">
    <name type="scientific">Grifola frondosa</name>
    <name type="common">Maitake</name>
    <name type="synonym">Polyporus frondosus</name>
    <dbReference type="NCBI Taxonomy" id="5627"/>
    <lineage>
        <taxon>Eukaryota</taxon>
        <taxon>Fungi</taxon>
        <taxon>Dikarya</taxon>
        <taxon>Basidiomycota</taxon>
        <taxon>Agaricomycotina</taxon>
        <taxon>Agaricomycetes</taxon>
        <taxon>Polyporales</taxon>
        <taxon>Grifolaceae</taxon>
        <taxon>Grifola</taxon>
    </lineage>
</organism>
<dbReference type="SFLD" id="SFLDG00358">
    <property type="entry name" value="Main_(cytGST)"/>
    <property type="match status" value="1"/>
</dbReference>
<dbReference type="CDD" id="cd00570">
    <property type="entry name" value="GST_N_family"/>
    <property type="match status" value="1"/>
</dbReference>
<feature type="domain" description="GST N-terminal" evidence="1">
    <location>
        <begin position="8"/>
        <end position="99"/>
    </location>
</feature>
<accession>A0A1C7MR91</accession>
<feature type="non-terminal residue" evidence="2">
    <location>
        <position position="1"/>
    </location>
</feature>
<dbReference type="SUPFAM" id="SSF52833">
    <property type="entry name" value="Thioredoxin-like"/>
    <property type="match status" value="1"/>
</dbReference>
<dbReference type="PANTHER" id="PTHR43968:SF6">
    <property type="entry name" value="GLUTATHIONE S-TRANSFERASE OMEGA"/>
    <property type="match status" value="1"/>
</dbReference>
<gene>
    <name evidence="2" type="ORF">A0H81_02706</name>
</gene>
<dbReference type="PANTHER" id="PTHR43968">
    <property type="match status" value="1"/>
</dbReference>
<proteinExistence type="predicted"/>
<dbReference type="InterPro" id="IPR036249">
    <property type="entry name" value="Thioredoxin-like_sf"/>
</dbReference>
<dbReference type="SUPFAM" id="SSF47616">
    <property type="entry name" value="GST C-terminal domain-like"/>
    <property type="match status" value="1"/>
</dbReference>
<dbReference type="SFLD" id="SFLDS00019">
    <property type="entry name" value="Glutathione_Transferase_(cytos"/>
    <property type="match status" value="1"/>
</dbReference>
<dbReference type="Gene3D" id="3.40.30.10">
    <property type="entry name" value="Glutaredoxin"/>
    <property type="match status" value="1"/>
</dbReference>
<dbReference type="GO" id="GO:0005737">
    <property type="term" value="C:cytoplasm"/>
    <property type="evidence" value="ECO:0007669"/>
    <property type="project" value="TreeGrafter"/>
</dbReference>
<name>A0A1C7MR91_GRIFR</name>
<dbReference type="InterPro" id="IPR036282">
    <property type="entry name" value="Glutathione-S-Trfase_C_sf"/>
</dbReference>
<dbReference type="InterPro" id="IPR040079">
    <property type="entry name" value="Glutathione_S-Trfase"/>
</dbReference>
<keyword evidence="3" id="KW-1185">Reference proteome</keyword>
<dbReference type="AlphaFoldDB" id="A0A1C7MR91"/>
<dbReference type="OrthoDB" id="202840at2759"/>
<dbReference type="OMA" id="WYTEHIN"/>
<dbReference type="Gene3D" id="1.20.1050.10">
    <property type="match status" value="1"/>
</dbReference>
<evidence type="ECO:0000313" key="3">
    <source>
        <dbReference type="Proteomes" id="UP000092993"/>
    </source>
</evidence>
<dbReference type="Pfam" id="PF13409">
    <property type="entry name" value="GST_N_2"/>
    <property type="match status" value="1"/>
</dbReference>
<sequence>YGSKGGFQIPHNIVPPLSSWSIQVQITLEEAQAEYTVFQIDSHNQPDWYVAKVNPARKIPALTYGGPKVPPEDPSPESVKIAESLVILEFIADLFPEAHLLPTDRVLRAKARFFINAVETKFIPAFLAFIFRSGAVDDLLASAEALQALLPPTSGYAVGAWSVADAAFAPFLAALTLALENEIGTYVEGEGRKTADILRSAKFARLQRYLKDLKARPSFQKTWAEVGCASAPAYGTSAEYDALYLG</sequence>
<protein>
    <recommendedName>
        <fullName evidence="1">GST N-terminal domain-containing protein</fullName>
    </recommendedName>
</protein>
<evidence type="ECO:0000259" key="1">
    <source>
        <dbReference type="PROSITE" id="PS50404"/>
    </source>
</evidence>
<reference evidence="2 3" key="1">
    <citation type="submission" date="2016-03" db="EMBL/GenBank/DDBJ databases">
        <title>Whole genome sequencing of Grifola frondosa 9006-11.</title>
        <authorList>
            <person name="Min B."/>
            <person name="Park H."/>
            <person name="Kim J.-G."/>
            <person name="Cho H."/>
            <person name="Oh Y.-L."/>
            <person name="Kong W.-S."/>
            <person name="Choi I.-G."/>
        </authorList>
    </citation>
    <scope>NUCLEOTIDE SEQUENCE [LARGE SCALE GENOMIC DNA]</scope>
    <source>
        <strain evidence="2 3">9006-11</strain>
    </source>
</reference>